<dbReference type="Proteomes" id="UP000000531">
    <property type="component" value="Chromosome"/>
</dbReference>
<dbReference type="HOGENOM" id="CLU_3296836_0_0_9"/>
<dbReference type="AlphaFoldDB" id="Q5HRC2"/>
<protein>
    <submittedName>
        <fullName evidence="1">Uncharacterized protein</fullName>
    </submittedName>
</protein>
<gene>
    <name evidence="1" type="ordered locus">SERP0271</name>
</gene>
<dbReference type="STRING" id="176279.SERP0271"/>
<evidence type="ECO:0000313" key="1">
    <source>
        <dbReference type="EMBL" id="AAW53706.1"/>
    </source>
</evidence>
<keyword evidence="2" id="KW-1185">Reference proteome</keyword>
<reference evidence="1 2" key="1">
    <citation type="journal article" date="2005" name="J. Bacteriol.">
        <title>Insights on evolution of virulence and resistance from the complete genome analysis of an early methicillin-resistant Staphylococcus aureus strain and a biofilm-producing methicillin-resistant Staphylococcus epidermidis strain.</title>
        <authorList>
            <person name="Gill S.R."/>
            <person name="Fouts D.E."/>
            <person name="Archer G.L."/>
            <person name="Mongodin E.F."/>
            <person name="Deboy R.T."/>
            <person name="Ravel J."/>
            <person name="Paulsen I.T."/>
            <person name="Kolonay J.F."/>
            <person name="Brinkac L."/>
            <person name="Beanan M."/>
            <person name="Dodson R.J."/>
            <person name="Daugherty S.C."/>
            <person name="Madupu R."/>
            <person name="Angiuoli S.V."/>
            <person name="Durkin A.S."/>
            <person name="Haft D.H."/>
            <person name="Vamathevan J."/>
            <person name="Khouri H."/>
            <person name="Utterback T."/>
            <person name="Lee C."/>
            <person name="Dimitrov G."/>
            <person name="Jiang L."/>
            <person name="Qin H."/>
            <person name="Weidman J."/>
            <person name="Tran K."/>
            <person name="Kang K."/>
            <person name="Hance I.R."/>
            <person name="Nelson K.E."/>
            <person name="Fraser C.M."/>
        </authorList>
    </citation>
    <scope>NUCLEOTIDE SEQUENCE [LARGE SCALE GENOMIC DNA]</scope>
    <source>
        <strain evidence="2">ATCC 35984 / RP62A</strain>
    </source>
</reference>
<organism evidence="1 2">
    <name type="scientific">Staphylococcus epidermidis (strain ATCC 35984 / DSM 28319 / BCRC 17069 / CCUG 31568 / BM 3577 / RP62A)</name>
    <dbReference type="NCBI Taxonomy" id="176279"/>
    <lineage>
        <taxon>Bacteria</taxon>
        <taxon>Bacillati</taxon>
        <taxon>Bacillota</taxon>
        <taxon>Bacilli</taxon>
        <taxon>Bacillales</taxon>
        <taxon>Staphylococcaceae</taxon>
        <taxon>Staphylococcus</taxon>
    </lineage>
</organism>
<dbReference type="KEGG" id="ser:SERP0271"/>
<name>Q5HRC2_STAEQ</name>
<sequence length="40" mass="4793">MKFEEFKDEIIICKMDFTLALLFILVANDDMINHYVQVKL</sequence>
<dbReference type="EMBL" id="CP000029">
    <property type="protein sequence ID" value="AAW53706.1"/>
    <property type="molecule type" value="Genomic_DNA"/>
</dbReference>
<accession>Q5HRC2</accession>
<evidence type="ECO:0000313" key="2">
    <source>
        <dbReference type="Proteomes" id="UP000000531"/>
    </source>
</evidence>
<proteinExistence type="predicted"/>